<dbReference type="Gene3D" id="3.40.50.150">
    <property type="entry name" value="Vaccinia Virus protein VP39"/>
    <property type="match status" value="1"/>
</dbReference>
<dbReference type="AlphaFoldDB" id="A0A484WSN6"/>
<organism evidence="7 8">
    <name type="scientific">Escherichia coli</name>
    <dbReference type="NCBI Taxonomy" id="562"/>
    <lineage>
        <taxon>Bacteria</taxon>
        <taxon>Pseudomonadati</taxon>
        <taxon>Pseudomonadota</taxon>
        <taxon>Gammaproteobacteria</taxon>
        <taxon>Enterobacterales</taxon>
        <taxon>Enterobacteriaceae</taxon>
        <taxon>Escherichia</taxon>
    </lineage>
</organism>
<dbReference type="GO" id="GO:0003723">
    <property type="term" value="F:RNA binding"/>
    <property type="evidence" value="ECO:0007669"/>
    <property type="project" value="UniProtKB-KW"/>
</dbReference>
<dbReference type="FunFam" id="3.40.50.150:FF:000039">
    <property type="entry name" value="Ribosomal RNA large subunit methyltransferase K/L"/>
    <property type="match status" value="1"/>
</dbReference>
<protein>
    <submittedName>
        <fullName evidence="7">Putative RNA methylase</fullName>
        <ecNumber evidence="7">2.1.1.173</ecNumber>
    </submittedName>
</protein>
<dbReference type="CDD" id="cd02440">
    <property type="entry name" value="AdoMet_MTases"/>
    <property type="match status" value="1"/>
</dbReference>
<proteinExistence type="predicted"/>
<dbReference type="SUPFAM" id="SSF53335">
    <property type="entry name" value="S-adenosyl-L-methionine-dependent methyltransferases"/>
    <property type="match status" value="1"/>
</dbReference>
<keyword evidence="5" id="KW-0949">S-adenosyl-L-methionine</keyword>
<dbReference type="InterPro" id="IPR029063">
    <property type="entry name" value="SAM-dependent_MTases_sf"/>
</dbReference>
<evidence type="ECO:0000256" key="4">
    <source>
        <dbReference type="ARBA" id="ARBA00022679"/>
    </source>
</evidence>
<evidence type="ECO:0000256" key="1">
    <source>
        <dbReference type="ARBA" id="ARBA00022490"/>
    </source>
</evidence>
<keyword evidence="1" id="KW-0963">Cytoplasm</keyword>
<evidence type="ECO:0000313" key="7">
    <source>
        <dbReference type="EMBL" id="VFS13727.1"/>
    </source>
</evidence>
<keyword evidence="3 7" id="KW-0489">Methyltransferase</keyword>
<dbReference type="EMBL" id="CAADIS010000003">
    <property type="protein sequence ID" value="VFS13727.1"/>
    <property type="molecule type" value="Genomic_DNA"/>
</dbReference>
<dbReference type="Pfam" id="PF03602">
    <property type="entry name" value="Cons_hypoth95"/>
    <property type="match status" value="1"/>
</dbReference>
<evidence type="ECO:0000313" key="8">
    <source>
        <dbReference type="Proteomes" id="UP000372890"/>
    </source>
</evidence>
<evidence type="ECO:0000256" key="2">
    <source>
        <dbReference type="ARBA" id="ARBA00022552"/>
    </source>
</evidence>
<evidence type="ECO:0000256" key="3">
    <source>
        <dbReference type="ARBA" id="ARBA00022603"/>
    </source>
</evidence>
<dbReference type="Proteomes" id="UP000372890">
    <property type="component" value="Unassembled WGS sequence"/>
</dbReference>
<name>A0A484WSN6_ECOLX</name>
<dbReference type="PANTHER" id="PTHR43042">
    <property type="entry name" value="SAM-DEPENDENT METHYLTRANSFERASE"/>
    <property type="match status" value="1"/>
</dbReference>
<keyword evidence="2" id="KW-0698">rRNA processing</keyword>
<accession>A0A484WSN6</accession>
<dbReference type="PANTHER" id="PTHR43042:SF3">
    <property type="entry name" value="RIBOSOMAL RNA LARGE SUBUNIT METHYLTRANSFERASE YWBD-RELATED"/>
    <property type="match status" value="1"/>
</dbReference>
<dbReference type="GO" id="GO:0052915">
    <property type="term" value="F:23S rRNA (guanine(2445)-N(2))-methyltransferase activity"/>
    <property type="evidence" value="ECO:0007669"/>
    <property type="project" value="UniProtKB-EC"/>
</dbReference>
<evidence type="ECO:0000256" key="6">
    <source>
        <dbReference type="ARBA" id="ARBA00022884"/>
    </source>
</evidence>
<reference evidence="7 8" key="1">
    <citation type="submission" date="2019-03" db="EMBL/GenBank/DDBJ databases">
        <authorList>
            <consortium name="Pathogen Informatics"/>
        </authorList>
    </citation>
    <scope>NUCLEOTIDE SEQUENCE [LARGE SCALE GENOMIC DNA]</scope>
    <source>
        <strain evidence="7 8">NCTC9001</strain>
    </source>
</reference>
<gene>
    <name evidence="7" type="primary">rlmL_1</name>
    <name evidence="7" type="ORF">NCTC9001_01177</name>
</gene>
<sequence>MLGQMSKGKDFLNLFSYTGSATVHAGLGGARSTTTVDMSRTYLEWAERNLRLECLTGRAHRLIQADCLAWLREANEQFDLIFIDPPTFSNSKRMEDAFDVQRDHLALMKDLKRLLRAGGTIMFSNNKRGFRMDLDGLAKLGLKAQEITQKTLSQDFARNRQIHNCWLITAA</sequence>
<keyword evidence="4 7" id="KW-0808">Transferase</keyword>
<evidence type="ECO:0000256" key="5">
    <source>
        <dbReference type="ARBA" id="ARBA00022691"/>
    </source>
</evidence>
<keyword evidence="6" id="KW-0694">RNA-binding</keyword>
<dbReference type="EC" id="2.1.1.173" evidence="7"/>